<dbReference type="AlphaFoldDB" id="A0A6J4MRE2"/>
<gene>
    <name evidence="2" type="ORF">AVDCRST_MAG93-8028</name>
</gene>
<name>A0A6J4MRE2_9CHLR</name>
<reference evidence="2" key="1">
    <citation type="submission" date="2020-02" db="EMBL/GenBank/DDBJ databases">
        <authorList>
            <person name="Meier V. D."/>
        </authorList>
    </citation>
    <scope>NUCLEOTIDE SEQUENCE</scope>
    <source>
        <strain evidence="2">AVDCRST_MAG93</strain>
    </source>
</reference>
<sequence>MSSYDGDGLANAAPGIARSRTGVCSQHTMPDVMHGYKQDFETEAMV</sequence>
<evidence type="ECO:0000256" key="1">
    <source>
        <dbReference type="SAM" id="MobiDB-lite"/>
    </source>
</evidence>
<evidence type="ECO:0000313" key="2">
    <source>
        <dbReference type="EMBL" id="CAA9366637.1"/>
    </source>
</evidence>
<proteinExistence type="predicted"/>
<protein>
    <submittedName>
        <fullName evidence="2">Uncharacterized protein</fullName>
    </submittedName>
</protein>
<organism evidence="2">
    <name type="scientific">uncultured Chloroflexia bacterium</name>
    <dbReference type="NCBI Taxonomy" id="1672391"/>
    <lineage>
        <taxon>Bacteria</taxon>
        <taxon>Bacillati</taxon>
        <taxon>Chloroflexota</taxon>
        <taxon>Chloroflexia</taxon>
        <taxon>environmental samples</taxon>
    </lineage>
</organism>
<accession>A0A6J4MRE2</accession>
<feature type="region of interest" description="Disordered" evidence="1">
    <location>
        <begin position="1"/>
        <end position="22"/>
    </location>
</feature>
<dbReference type="EMBL" id="CADCTR010002701">
    <property type="protein sequence ID" value="CAA9366637.1"/>
    <property type="molecule type" value="Genomic_DNA"/>
</dbReference>